<organism evidence="9 10">
    <name type="scientific">Apatococcus lobatus</name>
    <dbReference type="NCBI Taxonomy" id="904363"/>
    <lineage>
        <taxon>Eukaryota</taxon>
        <taxon>Viridiplantae</taxon>
        <taxon>Chlorophyta</taxon>
        <taxon>core chlorophytes</taxon>
        <taxon>Trebouxiophyceae</taxon>
        <taxon>Chlorellales</taxon>
        <taxon>Chlorellaceae</taxon>
        <taxon>Apatococcus</taxon>
    </lineage>
</organism>
<feature type="binding site" evidence="5">
    <location>
        <position position="394"/>
    </location>
    <ligand>
        <name>Zn(2+)</name>
        <dbReference type="ChEBI" id="CHEBI:29105"/>
        <label>1</label>
    </ligand>
</feature>
<comment type="cofactor">
    <cofactor evidence="6">
        <name>a divalent metal cation</name>
        <dbReference type="ChEBI" id="CHEBI:60240"/>
    </cofactor>
    <text evidence="6">Binds 2 divalent metal cations per subunit. Site 1 may preferentially bind zinc ions, while site 2 has a preference for magnesium and/or manganese ions.</text>
</comment>
<dbReference type="InterPro" id="IPR002073">
    <property type="entry name" value="PDEase_catalytic_dom"/>
</dbReference>
<comment type="similarity">
    <text evidence="6">Belongs to the cyclic nucleotide phosphodiesterase family.</text>
</comment>
<reference evidence="9 10" key="1">
    <citation type="journal article" date="2024" name="Nat. Commun.">
        <title>Phylogenomics reveals the evolutionary origins of lichenization in chlorophyte algae.</title>
        <authorList>
            <person name="Puginier C."/>
            <person name="Libourel C."/>
            <person name="Otte J."/>
            <person name="Skaloud P."/>
            <person name="Haon M."/>
            <person name="Grisel S."/>
            <person name="Petersen M."/>
            <person name="Berrin J.G."/>
            <person name="Delaux P.M."/>
            <person name="Dal Grande F."/>
            <person name="Keller J."/>
        </authorList>
    </citation>
    <scope>NUCLEOTIDE SEQUENCE [LARGE SCALE GENOMIC DNA]</scope>
    <source>
        <strain evidence="9 10">SAG 2145</strain>
    </source>
</reference>
<evidence type="ECO:0000256" key="3">
    <source>
        <dbReference type="PIRSR" id="PIRSR623088-1"/>
    </source>
</evidence>
<evidence type="ECO:0000256" key="7">
    <source>
        <dbReference type="SAM" id="Coils"/>
    </source>
</evidence>
<protein>
    <recommendedName>
        <fullName evidence="6">Phosphodiesterase</fullName>
        <ecNumber evidence="6">3.1.4.-</ecNumber>
    </recommendedName>
</protein>
<proteinExistence type="inferred from homology"/>
<feature type="binding site" evidence="5">
    <location>
        <position position="395"/>
    </location>
    <ligand>
        <name>Zn(2+)</name>
        <dbReference type="ChEBI" id="CHEBI:29105"/>
        <label>1</label>
    </ligand>
</feature>
<feature type="domain" description="PDEase" evidence="8">
    <location>
        <begin position="275"/>
        <end position="581"/>
    </location>
</feature>
<feature type="coiled-coil region" evidence="7">
    <location>
        <begin position="112"/>
        <end position="167"/>
    </location>
</feature>
<dbReference type="SMART" id="SM00471">
    <property type="entry name" value="HDc"/>
    <property type="match status" value="1"/>
</dbReference>
<feature type="binding site" evidence="4">
    <location>
        <position position="486"/>
    </location>
    <ligand>
        <name>AMP</name>
        <dbReference type="ChEBI" id="CHEBI:456215"/>
    </ligand>
</feature>
<accession>A0AAW1QN04</accession>
<dbReference type="Gene3D" id="1.10.1300.10">
    <property type="entry name" value="3'5'-cyclic nucleotide phosphodiesterase, catalytic domain"/>
    <property type="match status" value="1"/>
</dbReference>
<dbReference type="GO" id="GO:0004114">
    <property type="term" value="F:3',5'-cyclic-nucleotide phosphodiesterase activity"/>
    <property type="evidence" value="ECO:0007669"/>
    <property type="project" value="InterPro"/>
</dbReference>
<sequence length="617" mass="68610">MQLYSPTHSFMFNEQGQLLHANEAAVCKWRLQGIEILKGFTLTQLLRLEGTELPEAAAAACNAIFDEQQPSHRITLSHCTSSGARQHTLYEMWPAQDPVHRAPAMLVTALDVTGQQELAVELEEAKEQLQRRATNLELKMDHVTEQKDRLEKSHIALEVRLQQALQLHLAPKTTLDPQSPADKCVQLLDALLEGSMPSILDIVQSRNLLLSGMDLRAPVNLDTQLRTSAGLSTDVAQAMAELLQETGGAFTQQRPHPLRAFEASLSASRTSRSISTRALATRLGSLVSVAEHSWSFDVFELAEASNDSPLSVLAFYLIKRAGLIEELSLREDRLALFLQRIEAGYSGNPYHNRSHAAAVLQMMHLLITSNEGLGESGIMEPVTVLSAYLAAACHDFRHPGLTNDFLIRTEDKLAISYNDSSPLENYHVSSAWMEMHNDSSGCFHENMQTDDKHAMRSSIIELVLGTDMKKHFQLLNLFSIALKAADLGHLASPLHVHKRWTRCLETEFFKQGDIERERGMAISALMDRHNCAGITKSQVGFFEIVALPLFTDLARTFPGSQPMLEHATRNYTYWRDGGVSVESRAPSHEAVRVPCDLPTPFRIPVTVEETPAGMADQ</sequence>
<dbReference type="InterPro" id="IPR023088">
    <property type="entry name" value="PDEase"/>
</dbReference>
<comment type="caution">
    <text evidence="9">The sequence shown here is derived from an EMBL/GenBank/DDBJ whole genome shotgun (WGS) entry which is preliminary data.</text>
</comment>
<keyword evidence="1 5" id="KW-0479">Metal-binding</keyword>
<dbReference type="InterPro" id="IPR003607">
    <property type="entry name" value="HD/PDEase_dom"/>
</dbReference>
<evidence type="ECO:0000313" key="10">
    <source>
        <dbReference type="Proteomes" id="UP001438707"/>
    </source>
</evidence>
<feature type="active site" description="Proton donor" evidence="3">
    <location>
        <position position="351"/>
    </location>
</feature>
<dbReference type="Pfam" id="PF00233">
    <property type="entry name" value="PDEase_I"/>
    <property type="match status" value="1"/>
</dbReference>
<feature type="binding site" evidence="4">
    <location>
        <begin position="351"/>
        <end position="355"/>
    </location>
    <ligand>
        <name>AMP</name>
        <dbReference type="ChEBI" id="CHEBI:456215"/>
    </ligand>
</feature>
<dbReference type="PRINTS" id="PR00387">
    <property type="entry name" value="PDIESTERASE1"/>
</dbReference>
<keyword evidence="7" id="KW-0175">Coiled coil</keyword>
<evidence type="ECO:0000256" key="1">
    <source>
        <dbReference type="ARBA" id="ARBA00022723"/>
    </source>
</evidence>
<evidence type="ECO:0000256" key="4">
    <source>
        <dbReference type="PIRSR" id="PIRSR623088-2"/>
    </source>
</evidence>
<keyword evidence="2 6" id="KW-0378">Hydrolase</keyword>
<keyword evidence="10" id="KW-1185">Reference proteome</keyword>
<dbReference type="InterPro" id="IPR023174">
    <property type="entry name" value="PDEase_CS"/>
</dbReference>
<evidence type="ECO:0000256" key="5">
    <source>
        <dbReference type="PIRSR" id="PIRSR623088-3"/>
    </source>
</evidence>
<dbReference type="GO" id="GO:0007165">
    <property type="term" value="P:signal transduction"/>
    <property type="evidence" value="ECO:0007669"/>
    <property type="project" value="InterPro"/>
</dbReference>
<dbReference type="PANTHER" id="PTHR11347">
    <property type="entry name" value="CYCLIC NUCLEOTIDE PHOSPHODIESTERASE"/>
    <property type="match status" value="1"/>
</dbReference>
<dbReference type="EC" id="3.1.4.-" evidence="6"/>
<evidence type="ECO:0000256" key="6">
    <source>
        <dbReference type="RuleBase" id="RU363067"/>
    </source>
</evidence>
<name>A0AAW1QN04_9CHLO</name>
<dbReference type="InterPro" id="IPR036971">
    <property type="entry name" value="PDEase_catalytic_dom_sf"/>
</dbReference>
<evidence type="ECO:0000313" key="9">
    <source>
        <dbReference type="EMBL" id="KAK9822605.1"/>
    </source>
</evidence>
<dbReference type="EMBL" id="JALJOS010000031">
    <property type="protein sequence ID" value="KAK9822605.1"/>
    <property type="molecule type" value="Genomic_DNA"/>
</dbReference>
<dbReference type="GO" id="GO:0046872">
    <property type="term" value="F:metal ion binding"/>
    <property type="evidence" value="ECO:0007669"/>
    <property type="project" value="UniProtKB-KW"/>
</dbReference>
<evidence type="ECO:0000256" key="2">
    <source>
        <dbReference type="ARBA" id="ARBA00022801"/>
    </source>
</evidence>
<feature type="binding site" evidence="4">
    <location>
        <position position="538"/>
    </location>
    <ligand>
        <name>AMP</name>
        <dbReference type="ChEBI" id="CHEBI:456215"/>
    </ligand>
</feature>
<dbReference type="SUPFAM" id="SSF109604">
    <property type="entry name" value="HD-domain/PDEase-like"/>
    <property type="match status" value="1"/>
</dbReference>
<feature type="binding site" evidence="5">
    <location>
        <position position="395"/>
    </location>
    <ligand>
        <name>Zn(2+)</name>
        <dbReference type="ChEBI" id="CHEBI:29105"/>
        <label>2</label>
    </ligand>
</feature>
<dbReference type="AlphaFoldDB" id="A0AAW1QN04"/>
<feature type="binding site" evidence="4">
    <location>
        <position position="395"/>
    </location>
    <ligand>
        <name>AMP</name>
        <dbReference type="ChEBI" id="CHEBI:456215"/>
    </ligand>
</feature>
<dbReference type="Proteomes" id="UP001438707">
    <property type="component" value="Unassembled WGS sequence"/>
</dbReference>
<dbReference type="PROSITE" id="PS00126">
    <property type="entry name" value="PDEASE_I_1"/>
    <property type="match status" value="1"/>
</dbReference>
<dbReference type="PROSITE" id="PS51845">
    <property type="entry name" value="PDEASE_I_2"/>
    <property type="match status" value="1"/>
</dbReference>
<feature type="binding site" evidence="5">
    <location>
        <position position="486"/>
    </location>
    <ligand>
        <name>Zn(2+)</name>
        <dbReference type="ChEBI" id="CHEBI:29105"/>
        <label>1</label>
    </ligand>
</feature>
<evidence type="ECO:0000259" key="8">
    <source>
        <dbReference type="PROSITE" id="PS51845"/>
    </source>
</evidence>
<gene>
    <name evidence="9" type="ORF">WJX74_009466</name>
</gene>
<feature type="binding site" evidence="5">
    <location>
        <position position="355"/>
    </location>
    <ligand>
        <name>Zn(2+)</name>
        <dbReference type="ChEBI" id="CHEBI:29105"/>
        <label>1</label>
    </ligand>
</feature>